<evidence type="ECO:0000256" key="12">
    <source>
        <dbReference type="ARBA" id="ARBA00023242"/>
    </source>
</evidence>
<keyword evidence="5" id="KW-0399">Innate immunity</keyword>
<dbReference type="SMART" id="SM00456">
    <property type="entry name" value="WW"/>
    <property type="match status" value="1"/>
</dbReference>
<dbReference type="EMBL" id="LUCM01010734">
    <property type="protein sequence ID" value="KAA0185084.1"/>
    <property type="molecule type" value="Genomic_DNA"/>
</dbReference>
<evidence type="ECO:0000256" key="9">
    <source>
        <dbReference type="ARBA" id="ARBA00023015"/>
    </source>
</evidence>
<accession>A0A8E0RJW4</accession>
<evidence type="ECO:0000256" key="4">
    <source>
        <dbReference type="ARBA" id="ARBA00022553"/>
    </source>
</evidence>
<feature type="compositionally biased region" description="Acidic residues" evidence="15">
    <location>
        <begin position="210"/>
        <end position="228"/>
    </location>
</feature>
<dbReference type="Gene3D" id="2.20.70.10">
    <property type="match status" value="1"/>
</dbReference>
<dbReference type="InterPro" id="IPR036020">
    <property type="entry name" value="WW_dom_sf"/>
</dbReference>
<feature type="compositionally biased region" description="Basic and acidic residues" evidence="15">
    <location>
        <begin position="190"/>
        <end position="209"/>
    </location>
</feature>
<name>A0A8E0RJW4_9TREM</name>
<dbReference type="PANTHER" id="PTHR21737">
    <property type="entry name" value="POLYGLUTAMINE BINDING PROTEIN 1/MARVEL MEMBRANE-ASSOCIATING DOMAIN CONTAINING 3"/>
    <property type="match status" value="1"/>
</dbReference>
<dbReference type="GO" id="GO:0045087">
    <property type="term" value="P:innate immune response"/>
    <property type="evidence" value="ECO:0007669"/>
    <property type="project" value="UniProtKB-KW"/>
</dbReference>
<keyword evidence="10" id="KW-0804">Transcription</keyword>
<feature type="domain" description="WW" evidence="16">
    <location>
        <begin position="117"/>
        <end position="151"/>
    </location>
</feature>
<dbReference type="Proteomes" id="UP000728185">
    <property type="component" value="Unassembled WGS sequence"/>
</dbReference>
<dbReference type="PANTHER" id="PTHR21737:SF3">
    <property type="entry name" value="POLYGLUTAMINE-BINDING PROTEIN 1"/>
    <property type="match status" value="1"/>
</dbReference>
<protein>
    <recommendedName>
        <fullName evidence="3">Polyglutamine-binding protein 1</fullName>
    </recommendedName>
    <alternativeName>
        <fullName evidence="13">Polyglutamine tract-binding protein 1</fullName>
    </alternativeName>
</protein>
<comment type="subunit">
    <text evidence="14">Interacts with POU3F2/Brn-2, ATXN1, TXNL4A, HTT and AR. Interaction with ATXN1 correlates positively with the length of the polyglutamine tract. Interacts with RNA polymerase II large subunit in a phosphorylation-dependent manner. Forms a ternary complex with ATXN1 mutant and phosphorylated RNA polymerase II. Interacts (via C-terminus) with TXNL4A and CD2BP2. Interacts (via WW domain) with ATN1 and SF3B1, and may interact with additional splice factors. Interacts (via WW domain) with WBP11; Leading to reduce interaction between PQBP1 and TXNL4A. Interacts with CAPRIN1. Interacts with DDX1. Interacts with SFPQ. Interacts with KHSRP.</text>
</comment>
<evidence type="ECO:0000259" key="16">
    <source>
        <dbReference type="PROSITE" id="PS50020"/>
    </source>
</evidence>
<dbReference type="OrthoDB" id="42462at2759"/>
<feature type="compositionally biased region" description="Basic and acidic residues" evidence="15">
    <location>
        <begin position="387"/>
        <end position="416"/>
    </location>
</feature>
<gene>
    <name evidence="17" type="ORF">FBUS_09866</name>
</gene>
<keyword evidence="9" id="KW-0805">Transcription regulation</keyword>
<sequence length="495" mass="55462">MPLPPALLARLKKRGLVKSDKSEEGEEVFAENYDEESESAQEIMLPLENPLHVDNTHAISPVPIIENGILIFECAQCPNLQNPYHNCVAYCFERYGRRKFFSDLRNMRLKNRMLQRYPLPSHWLEVGDPVTGRFYYWNTKTDDVCWLSPLHPRAKISQPGDVVRVSMLRERDAARAAAGAATAAVLAAERKKMTRRNESENESDNRDDEKDREDEYDDEEEEEDDEDDDRRARQREDSASDEESGVRRTGNQSRVRASVSPDSETGKGGYTSRWNHDRADSEQDRHKSSRSGGPRFGTSLSTWSYERSKMNKADVDVDLEDPNHDGVPLADDSMEHSFSTTLETDGQRRPSLGQPLTFTPPPPPPPPPGLNRPLSYGSRSGPLVESRGGKRPHDYSRTGQRFDRLEGRGSTAERKRFAINSGPLDPMDPASYGEAPRGTWSAGLEVKSSMPAAKTGVDETASGSLYQQRPYPSPGDILRANAAAQARLSRPVDES</sequence>
<evidence type="ECO:0000256" key="5">
    <source>
        <dbReference type="ARBA" id="ARBA00022588"/>
    </source>
</evidence>
<feature type="compositionally biased region" description="Basic and acidic residues" evidence="15">
    <location>
        <begin position="274"/>
        <end position="286"/>
    </location>
</feature>
<comment type="caution">
    <text evidence="17">The sequence shown here is derived from an EMBL/GenBank/DDBJ whole genome shotgun (WGS) entry which is preliminary data.</text>
</comment>
<evidence type="ECO:0000256" key="2">
    <source>
        <dbReference type="ARBA" id="ARBA00004463"/>
    </source>
</evidence>
<evidence type="ECO:0000256" key="11">
    <source>
        <dbReference type="ARBA" id="ARBA00023187"/>
    </source>
</evidence>
<comment type="subcellular location">
    <subcellularLocation>
        <location evidence="2">Cytoplasmic granule</location>
    </subcellularLocation>
    <subcellularLocation>
        <location evidence="1">Nucleus speckle</location>
    </subcellularLocation>
</comment>
<keyword evidence="7" id="KW-0677">Repeat</keyword>
<evidence type="ECO:0000256" key="8">
    <source>
        <dbReference type="ARBA" id="ARBA00022859"/>
    </source>
</evidence>
<dbReference type="AlphaFoldDB" id="A0A8E0RJW4"/>
<evidence type="ECO:0000256" key="14">
    <source>
        <dbReference type="ARBA" id="ARBA00046362"/>
    </source>
</evidence>
<evidence type="ECO:0000313" key="18">
    <source>
        <dbReference type="Proteomes" id="UP000728185"/>
    </source>
</evidence>
<dbReference type="PROSITE" id="PS50020">
    <property type="entry name" value="WW_DOMAIN_2"/>
    <property type="match status" value="1"/>
</dbReference>
<feature type="region of interest" description="Disordered" evidence="15">
    <location>
        <begin position="190"/>
        <end position="302"/>
    </location>
</feature>
<dbReference type="SUPFAM" id="SSF51045">
    <property type="entry name" value="WW domain"/>
    <property type="match status" value="1"/>
</dbReference>
<feature type="compositionally biased region" description="Basic and acidic residues" evidence="15">
    <location>
        <begin position="229"/>
        <end position="238"/>
    </location>
</feature>
<dbReference type="GO" id="GO:0005737">
    <property type="term" value="C:cytoplasm"/>
    <property type="evidence" value="ECO:0007669"/>
    <property type="project" value="TreeGrafter"/>
</dbReference>
<keyword evidence="18" id="KW-1185">Reference proteome</keyword>
<dbReference type="GO" id="GO:0016607">
    <property type="term" value="C:nuclear speck"/>
    <property type="evidence" value="ECO:0007669"/>
    <property type="project" value="UniProtKB-SubCell"/>
</dbReference>
<organism evidence="17 18">
    <name type="scientific">Fasciolopsis buskii</name>
    <dbReference type="NCBI Taxonomy" id="27845"/>
    <lineage>
        <taxon>Eukaryota</taxon>
        <taxon>Metazoa</taxon>
        <taxon>Spiralia</taxon>
        <taxon>Lophotrochozoa</taxon>
        <taxon>Platyhelminthes</taxon>
        <taxon>Trematoda</taxon>
        <taxon>Digenea</taxon>
        <taxon>Plagiorchiida</taxon>
        <taxon>Echinostomata</taxon>
        <taxon>Echinostomatoidea</taxon>
        <taxon>Fasciolidae</taxon>
        <taxon>Fasciolopsis</taxon>
    </lineage>
</organism>
<feature type="compositionally biased region" description="Polar residues" evidence="15">
    <location>
        <begin position="249"/>
        <end position="263"/>
    </location>
</feature>
<dbReference type="Gene3D" id="3.40.30.10">
    <property type="entry name" value="Glutaredoxin"/>
    <property type="match status" value="1"/>
</dbReference>
<reference evidence="17" key="1">
    <citation type="submission" date="2019-05" db="EMBL/GenBank/DDBJ databases">
        <title>Annotation for the trematode Fasciolopsis buski.</title>
        <authorList>
            <person name="Choi Y.-J."/>
        </authorList>
    </citation>
    <scope>NUCLEOTIDE SEQUENCE</scope>
    <source>
        <strain evidence="17">HT</strain>
        <tissue evidence="17">Whole worm</tissue>
    </source>
</reference>
<proteinExistence type="predicted"/>
<feature type="region of interest" description="Disordered" evidence="15">
    <location>
        <begin position="314"/>
        <end position="436"/>
    </location>
</feature>
<dbReference type="GO" id="GO:0000380">
    <property type="term" value="P:alternative mRNA splicing, via spliceosome"/>
    <property type="evidence" value="ECO:0007669"/>
    <property type="project" value="TreeGrafter"/>
</dbReference>
<evidence type="ECO:0000256" key="13">
    <source>
        <dbReference type="ARBA" id="ARBA00042167"/>
    </source>
</evidence>
<evidence type="ECO:0000256" key="7">
    <source>
        <dbReference type="ARBA" id="ARBA00022737"/>
    </source>
</evidence>
<feature type="region of interest" description="Disordered" evidence="15">
    <location>
        <begin position="450"/>
        <end position="477"/>
    </location>
</feature>
<evidence type="ECO:0000256" key="6">
    <source>
        <dbReference type="ARBA" id="ARBA00022664"/>
    </source>
</evidence>
<evidence type="ECO:0000256" key="15">
    <source>
        <dbReference type="SAM" id="MobiDB-lite"/>
    </source>
</evidence>
<evidence type="ECO:0000256" key="10">
    <source>
        <dbReference type="ARBA" id="ARBA00023163"/>
    </source>
</evidence>
<feature type="compositionally biased region" description="Pro residues" evidence="15">
    <location>
        <begin position="358"/>
        <end position="370"/>
    </location>
</feature>
<evidence type="ECO:0000256" key="1">
    <source>
        <dbReference type="ARBA" id="ARBA00004324"/>
    </source>
</evidence>
<dbReference type="InterPro" id="IPR001202">
    <property type="entry name" value="WW_dom"/>
</dbReference>
<evidence type="ECO:0000256" key="3">
    <source>
        <dbReference type="ARBA" id="ARBA00021117"/>
    </source>
</evidence>
<keyword evidence="4" id="KW-0597">Phosphoprotein</keyword>
<dbReference type="GO" id="GO:0043021">
    <property type="term" value="F:ribonucleoprotein complex binding"/>
    <property type="evidence" value="ECO:0007669"/>
    <property type="project" value="TreeGrafter"/>
</dbReference>
<keyword evidence="6" id="KW-0507">mRNA processing</keyword>
<keyword evidence="8" id="KW-0391">Immunity</keyword>
<evidence type="ECO:0000313" key="17">
    <source>
        <dbReference type="EMBL" id="KAA0185084.1"/>
    </source>
</evidence>
<keyword evidence="11" id="KW-0508">mRNA splicing</keyword>
<keyword evidence="12" id="KW-0539">Nucleus</keyword>